<evidence type="ECO:0000256" key="1">
    <source>
        <dbReference type="SAM" id="MobiDB-lite"/>
    </source>
</evidence>
<feature type="compositionally biased region" description="Basic and acidic residues" evidence="1">
    <location>
        <begin position="107"/>
        <end position="117"/>
    </location>
</feature>
<accession>A0A6J8B9M2</accession>
<dbReference type="EMBL" id="CACVKT020002809">
    <property type="protein sequence ID" value="CAC5380010.1"/>
    <property type="molecule type" value="Genomic_DNA"/>
</dbReference>
<reference evidence="2 3" key="1">
    <citation type="submission" date="2020-06" db="EMBL/GenBank/DDBJ databases">
        <authorList>
            <person name="Li R."/>
            <person name="Bekaert M."/>
        </authorList>
    </citation>
    <scope>NUCLEOTIDE SEQUENCE [LARGE SCALE GENOMIC DNA]</scope>
    <source>
        <strain evidence="3">wild</strain>
    </source>
</reference>
<organism evidence="2 3">
    <name type="scientific">Mytilus coruscus</name>
    <name type="common">Sea mussel</name>
    <dbReference type="NCBI Taxonomy" id="42192"/>
    <lineage>
        <taxon>Eukaryota</taxon>
        <taxon>Metazoa</taxon>
        <taxon>Spiralia</taxon>
        <taxon>Lophotrochozoa</taxon>
        <taxon>Mollusca</taxon>
        <taxon>Bivalvia</taxon>
        <taxon>Autobranchia</taxon>
        <taxon>Pteriomorphia</taxon>
        <taxon>Mytilida</taxon>
        <taxon>Mytiloidea</taxon>
        <taxon>Mytilidae</taxon>
        <taxon>Mytilinae</taxon>
        <taxon>Mytilus</taxon>
    </lineage>
</organism>
<evidence type="ECO:0000313" key="3">
    <source>
        <dbReference type="Proteomes" id="UP000507470"/>
    </source>
</evidence>
<sequence length="183" mass="20214">MTAGEKHLQEENPSSSDDDEPTLLQGPPPAPRKSTSELAREAYEAVKESIDRGKQLEKKMDKCMDKFLSIHQKDNEKPRGTTGQSPNKKKKTQGAASKKTKTTLYQNRREHTTEPTKRQRMTLPEKSGSTDKETVPFQAALGSISLASGSDQPEMAGIDQNPVPRQHIATTSMFNNTTGLSDM</sequence>
<gene>
    <name evidence="2" type="ORF">MCOR_16005</name>
</gene>
<name>A0A6J8B9M2_MYTCO</name>
<feature type="compositionally biased region" description="Basic and acidic residues" evidence="1">
    <location>
        <begin position="34"/>
        <end position="65"/>
    </location>
</feature>
<dbReference type="Proteomes" id="UP000507470">
    <property type="component" value="Unassembled WGS sequence"/>
</dbReference>
<keyword evidence="3" id="KW-1185">Reference proteome</keyword>
<protein>
    <submittedName>
        <fullName evidence="2">Uncharacterized protein</fullName>
    </submittedName>
</protein>
<feature type="compositionally biased region" description="Basic and acidic residues" evidence="1">
    <location>
        <begin position="1"/>
        <end position="10"/>
    </location>
</feature>
<feature type="region of interest" description="Disordered" evidence="1">
    <location>
        <begin position="1"/>
        <end position="132"/>
    </location>
</feature>
<proteinExistence type="predicted"/>
<dbReference type="OrthoDB" id="10539582at2759"/>
<dbReference type="AlphaFoldDB" id="A0A6J8B9M2"/>
<evidence type="ECO:0000313" key="2">
    <source>
        <dbReference type="EMBL" id="CAC5380010.1"/>
    </source>
</evidence>